<dbReference type="Proteomes" id="UP001203297">
    <property type="component" value="Unassembled WGS sequence"/>
</dbReference>
<keyword evidence="2" id="KW-1185">Reference proteome</keyword>
<reference evidence="1" key="1">
    <citation type="journal article" date="2022" name="New Phytol.">
        <title>Evolutionary transition to the ectomycorrhizal habit in the genomes of a hyperdiverse lineage of mushroom-forming fungi.</title>
        <authorList>
            <person name="Looney B."/>
            <person name="Miyauchi S."/>
            <person name="Morin E."/>
            <person name="Drula E."/>
            <person name="Courty P.E."/>
            <person name="Kohler A."/>
            <person name="Kuo A."/>
            <person name="LaButti K."/>
            <person name="Pangilinan J."/>
            <person name="Lipzen A."/>
            <person name="Riley R."/>
            <person name="Andreopoulos W."/>
            <person name="He G."/>
            <person name="Johnson J."/>
            <person name="Nolan M."/>
            <person name="Tritt A."/>
            <person name="Barry K.W."/>
            <person name="Grigoriev I.V."/>
            <person name="Nagy L.G."/>
            <person name="Hibbett D."/>
            <person name="Henrissat B."/>
            <person name="Matheny P.B."/>
            <person name="Labbe J."/>
            <person name="Martin F.M."/>
        </authorList>
    </citation>
    <scope>NUCLEOTIDE SEQUENCE</scope>
    <source>
        <strain evidence="1">BPL690</strain>
    </source>
</reference>
<accession>A0AAD4M6B1</accession>
<name>A0AAD4M6B1_9AGAM</name>
<protein>
    <submittedName>
        <fullName evidence="1">Uncharacterized protein</fullName>
    </submittedName>
</protein>
<evidence type="ECO:0000313" key="2">
    <source>
        <dbReference type="Proteomes" id="UP001203297"/>
    </source>
</evidence>
<proteinExistence type="predicted"/>
<gene>
    <name evidence="1" type="ORF">B0F90DRAFT_1713045</name>
</gene>
<dbReference type="EMBL" id="WTXG01000010">
    <property type="protein sequence ID" value="KAI0302862.1"/>
    <property type="molecule type" value="Genomic_DNA"/>
</dbReference>
<dbReference type="AlphaFoldDB" id="A0AAD4M6B1"/>
<organism evidence="1 2">
    <name type="scientific">Multifurca ochricompacta</name>
    <dbReference type="NCBI Taxonomy" id="376703"/>
    <lineage>
        <taxon>Eukaryota</taxon>
        <taxon>Fungi</taxon>
        <taxon>Dikarya</taxon>
        <taxon>Basidiomycota</taxon>
        <taxon>Agaricomycotina</taxon>
        <taxon>Agaricomycetes</taxon>
        <taxon>Russulales</taxon>
        <taxon>Russulaceae</taxon>
        <taxon>Multifurca</taxon>
    </lineage>
</organism>
<sequence length="155" mass="17325">MTKSSKHVYLCFHIYSTLSSVMTAWPPLLALEGENVACKWNVNGPFHHLLVMHFLLSVSAFQSSSFPSPETPALLFKRVPLFLCYTPSCPAMGPFLYIPPLPIPCYPPASCVYRPPPPYPKLPPQIYFDLGDYSETGAPQLCRDLVPCKVTFSRS</sequence>
<evidence type="ECO:0000313" key="1">
    <source>
        <dbReference type="EMBL" id="KAI0302862.1"/>
    </source>
</evidence>
<comment type="caution">
    <text evidence="1">The sequence shown here is derived from an EMBL/GenBank/DDBJ whole genome shotgun (WGS) entry which is preliminary data.</text>
</comment>